<dbReference type="Pfam" id="PF00102">
    <property type="entry name" value="Y_phosphatase"/>
    <property type="match status" value="3"/>
</dbReference>
<keyword evidence="5" id="KW-1185">Reference proteome</keyword>
<feature type="domain" description="Tyrosine-protein phosphatase" evidence="2">
    <location>
        <begin position="191"/>
        <end position="541"/>
    </location>
</feature>
<organism evidence="4 5">
    <name type="scientific">Plakobranchus ocellatus</name>
    <dbReference type="NCBI Taxonomy" id="259542"/>
    <lineage>
        <taxon>Eukaryota</taxon>
        <taxon>Metazoa</taxon>
        <taxon>Spiralia</taxon>
        <taxon>Lophotrochozoa</taxon>
        <taxon>Mollusca</taxon>
        <taxon>Gastropoda</taxon>
        <taxon>Heterobranchia</taxon>
        <taxon>Euthyneura</taxon>
        <taxon>Panpulmonata</taxon>
        <taxon>Sacoglossa</taxon>
        <taxon>Placobranchoidea</taxon>
        <taxon>Plakobranchidae</taxon>
        <taxon>Plakobranchus</taxon>
    </lineage>
</organism>
<dbReference type="InterPro" id="IPR029021">
    <property type="entry name" value="Prot-tyrosine_phosphatase-like"/>
</dbReference>
<name>A0AAV4A6R8_9GAST</name>
<dbReference type="InterPro" id="IPR016130">
    <property type="entry name" value="Tyr_Pase_AS"/>
</dbReference>
<dbReference type="SMART" id="SM00404">
    <property type="entry name" value="PTPc_motif"/>
    <property type="match status" value="2"/>
</dbReference>
<dbReference type="InterPro" id="IPR000242">
    <property type="entry name" value="PTP_cat"/>
</dbReference>
<evidence type="ECO:0000259" key="3">
    <source>
        <dbReference type="PROSITE" id="PS50056"/>
    </source>
</evidence>
<feature type="compositionally biased region" description="Basic and acidic residues" evidence="1">
    <location>
        <begin position="438"/>
        <end position="449"/>
    </location>
</feature>
<sequence>MNFLVAPKKQQCDKYWVDHTRKYTRHGDIHIWHERSVYLAKLNIRTFRIQKSGSCESRVLTHFEMVGLHEESPDPGLLLEVRRRVNALAATQPGPVLVHCRCGGGRTAVYISVDFCLQQLQAEDRVDVYNTVMHLRRFRRGMVRTLGQYIQIYTAVAMYLQCGLTVHPALTLPAAVHVHYRLGGESKHVKLEREFQTLQSIVPRLSIGDCASGHRVENRSKSRDIMMLPPERARPYLTTADCGDSGTDFINAVYVDGYHFENAYLVTQWPMKRTVADLWRLLFDFKITSLVLMNDMRKFARKYPRFWPKEIDHVVAYGPISVRYLYCERKSNLIIRTFTIRKPKRHPHLIANALMSISDDVMILNTLVGCETRMDELVVKLFQVVGQPSGHYSSDDDHSDSHRLQKRAANARREKEKGAWPERDDQDDQERLRRRVRTSRDSGHQKEASGLDQWSESLLACMGQVSDWQKRTGSRQPVCVVSKDGSSRVGAYCAIAVCCDQVRVEREVDVFNAVRLVRKNRPQLVPNIEEYHFIYRFMADFTTQANLKPEIVISEPEVTPDCFSPLATLSPTFPVARTLSAGLNVAAPGKIFRPSSAVVTFDGQVSDRTVMTRSGNYRKGDPGTTLPQDTQNLRESELGSVSPDSGLQSFNLSDQRLSSNTDTCGCEEVNNSQLSRFGKGLVQSEVQYVEYDFSVNEADRSVKTNLCEVTGTCYSKQLLMSPMNKELQNVDSRNCREVFPESSKAVVTSGAEPTSGCCCSCVAAGACDDSSCQKNSCHVSDVFLIPIAFERHACQHSVQSCNACIQNCHCLTHHHHQHHHHHHHHSLSRSESNVFPETKTVLNSPWLSHPRSKPTTPQKKVSWPPPATLSPGQYISPPQAPVHTSHIAEPQAEPKFTPPPAPPPTPYLRLCQLSTCNSAASFYSCRSQLSVDSANPSCCPHFEISISKNLQHRDFSSCRCSSSHSVSNLINPGLCKENSTTLSTSSRHLNNSSAPNFQTSCLKEAGVNGNLQFLSSCPTSNHLNVPRDECIGSKASISYTDHQSQTHSPCFRDISIKTSRSSITKQTQSLDNHHALRQQTMRVCVPSGGDPSDFKLIHASYASLDESICSSSDSHSSLMRQANGDAHDHHPRRSTKRKSKKNNNINSYENNNHSGGHGSHSKLGDRCRAEPDNVKPLAMRRLSKNCAADVQDVIEPGEAPNNSSNKYVLQKEQAKSCKGLWKRAKRYAFSKRVE</sequence>
<feature type="region of interest" description="Disordered" evidence="1">
    <location>
        <begin position="843"/>
        <end position="864"/>
    </location>
</feature>
<evidence type="ECO:0000313" key="4">
    <source>
        <dbReference type="EMBL" id="GFO03966.1"/>
    </source>
</evidence>
<accession>A0AAV4A6R8</accession>
<protein>
    <submittedName>
        <fullName evidence="4">Receptor-type tyrosine-protein phosphatase kappa</fullName>
    </submittedName>
</protein>
<keyword evidence="4" id="KW-0675">Receptor</keyword>
<dbReference type="EMBL" id="BLXT01003733">
    <property type="protein sequence ID" value="GFO03966.1"/>
    <property type="molecule type" value="Genomic_DNA"/>
</dbReference>
<dbReference type="Proteomes" id="UP000735302">
    <property type="component" value="Unassembled WGS sequence"/>
</dbReference>
<reference evidence="4 5" key="1">
    <citation type="journal article" date="2021" name="Elife">
        <title>Chloroplast acquisition without the gene transfer in kleptoplastic sea slugs, Plakobranchus ocellatus.</title>
        <authorList>
            <person name="Maeda T."/>
            <person name="Takahashi S."/>
            <person name="Yoshida T."/>
            <person name="Shimamura S."/>
            <person name="Takaki Y."/>
            <person name="Nagai Y."/>
            <person name="Toyoda A."/>
            <person name="Suzuki Y."/>
            <person name="Arimoto A."/>
            <person name="Ishii H."/>
            <person name="Satoh N."/>
            <person name="Nishiyama T."/>
            <person name="Hasebe M."/>
            <person name="Maruyama T."/>
            <person name="Minagawa J."/>
            <person name="Obokata J."/>
            <person name="Shigenobu S."/>
        </authorList>
    </citation>
    <scope>NUCLEOTIDE SEQUENCE [LARGE SCALE GENOMIC DNA]</scope>
</reference>
<dbReference type="PROSITE" id="PS50056">
    <property type="entry name" value="TYR_PHOSPHATASE_2"/>
    <property type="match status" value="2"/>
</dbReference>
<feature type="domain" description="Tyrosine specific protein phosphatases" evidence="3">
    <location>
        <begin position="456"/>
        <end position="532"/>
    </location>
</feature>
<dbReference type="InterPro" id="IPR000387">
    <property type="entry name" value="Tyr_Pase_dom"/>
</dbReference>
<evidence type="ECO:0000256" key="1">
    <source>
        <dbReference type="SAM" id="MobiDB-lite"/>
    </source>
</evidence>
<feature type="domain" description="Tyrosine-protein phosphatase" evidence="2">
    <location>
        <begin position="1"/>
        <end position="159"/>
    </location>
</feature>
<dbReference type="AlphaFoldDB" id="A0AAV4A6R8"/>
<dbReference type="PANTHER" id="PTHR19134">
    <property type="entry name" value="RECEPTOR-TYPE TYROSINE-PROTEIN PHOSPHATASE"/>
    <property type="match status" value="1"/>
</dbReference>
<feature type="compositionally biased region" description="Low complexity" evidence="1">
    <location>
        <begin position="1142"/>
        <end position="1154"/>
    </location>
</feature>
<evidence type="ECO:0000259" key="2">
    <source>
        <dbReference type="PROSITE" id="PS50055"/>
    </source>
</evidence>
<dbReference type="CDD" id="cd00047">
    <property type="entry name" value="PTPc"/>
    <property type="match status" value="1"/>
</dbReference>
<dbReference type="Gene3D" id="3.90.190.10">
    <property type="entry name" value="Protein tyrosine phosphatase superfamily"/>
    <property type="match status" value="3"/>
</dbReference>
<dbReference type="InterPro" id="IPR003595">
    <property type="entry name" value="Tyr_Pase_cat"/>
</dbReference>
<proteinExistence type="predicted"/>
<dbReference type="PANTHER" id="PTHR19134:SF561">
    <property type="entry name" value="PROTEIN TYROSINE PHOSPHATASE 36E, ISOFORM A"/>
    <property type="match status" value="1"/>
</dbReference>
<feature type="compositionally biased region" description="Basic and acidic residues" evidence="1">
    <location>
        <begin position="393"/>
        <end position="403"/>
    </location>
</feature>
<feature type="region of interest" description="Disordered" evidence="1">
    <location>
        <begin position="1112"/>
        <end position="1169"/>
    </location>
</feature>
<comment type="caution">
    <text evidence="4">The sequence shown here is derived from an EMBL/GenBank/DDBJ whole genome shotgun (WGS) entry which is preliminary data.</text>
</comment>
<feature type="compositionally biased region" description="Basic residues" evidence="1">
    <location>
        <begin position="1129"/>
        <end position="1141"/>
    </location>
</feature>
<dbReference type="SUPFAM" id="SSF52799">
    <property type="entry name" value="(Phosphotyrosine protein) phosphatases II"/>
    <property type="match status" value="2"/>
</dbReference>
<dbReference type="SMART" id="SM00194">
    <property type="entry name" value="PTPc"/>
    <property type="match status" value="1"/>
</dbReference>
<feature type="region of interest" description="Disordered" evidence="1">
    <location>
        <begin position="390"/>
        <end position="450"/>
    </location>
</feature>
<dbReference type="PROSITE" id="PS50055">
    <property type="entry name" value="TYR_PHOSPHATASE_PTP"/>
    <property type="match status" value="2"/>
</dbReference>
<dbReference type="GO" id="GO:0004725">
    <property type="term" value="F:protein tyrosine phosphatase activity"/>
    <property type="evidence" value="ECO:0007669"/>
    <property type="project" value="InterPro"/>
</dbReference>
<feature type="domain" description="Tyrosine specific protein phosphatases" evidence="3">
    <location>
        <begin position="79"/>
        <end position="150"/>
    </location>
</feature>
<feature type="compositionally biased region" description="Basic and acidic residues" evidence="1">
    <location>
        <begin position="411"/>
        <end position="423"/>
    </location>
</feature>
<dbReference type="PRINTS" id="PR00700">
    <property type="entry name" value="PRTYPHPHTASE"/>
</dbReference>
<dbReference type="PROSITE" id="PS00383">
    <property type="entry name" value="TYR_PHOSPHATASE_1"/>
    <property type="match status" value="1"/>
</dbReference>
<dbReference type="InterPro" id="IPR050348">
    <property type="entry name" value="Protein-Tyr_Phosphatase"/>
</dbReference>
<evidence type="ECO:0000313" key="5">
    <source>
        <dbReference type="Proteomes" id="UP000735302"/>
    </source>
</evidence>
<gene>
    <name evidence="4" type="ORF">PoB_003047100</name>
</gene>